<proteinExistence type="predicted"/>
<organism evidence="1">
    <name type="scientific">Aphanomyces invadans</name>
    <dbReference type="NCBI Taxonomy" id="157072"/>
    <lineage>
        <taxon>Eukaryota</taxon>
        <taxon>Sar</taxon>
        <taxon>Stramenopiles</taxon>
        <taxon>Oomycota</taxon>
        <taxon>Saprolegniomycetes</taxon>
        <taxon>Saprolegniales</taxon>
        <taxon>Verrucalvaceae</taxon>
        <taxon>Aphanomyces</taxon>
    </lineage>
</organism>
<dbReference type="EMBL" id="KI913968">
    <property type="protein sequence ID" value="ETV99022.1"/>
    <property type="molecule type" value="Genomic_DNA"/>
</dbReference>
<dbReference type="VEuPathDB" id="FungiDB:H310_08493"/>
<dbReference type="eggNOG" id="ENOG502S3F1">
    <property type="taxonomic scope" value="Eukaryota"/>
</dbReference>
<sequence length="197" mass="22136">MVVEQLERNRRTTAFALGRDASLVYWEPNAGGRSVVSEALSMEYMHQRFGAMDVVTEMQIEYWSPNWKKVDYLCTIYGQRIAVSVTRAMKFHKNAVFTTSDAQTLLRKKLYGLVVAKAGVCNAQRYTKSVLHIWCQTTAIARTLAMCHGAVVADLDIVENVILIATVAREEGIFDNNLVLLDPQQIGALQTSPRHDL</sequence>
<dbReference type="GeneID" id="20085543"/>
<dbReference type="RefSeq" id="XP_008872450.1">
    <property type="nucleotide sequence ID" value="XM_008874228.1"/>
</dbReference>
<accession>A0A024U0A0</accession>
<dbReference type="OrthoDB" id="10260545at2759"/>
<protein>
    <submittedName>
        <fullName evidence="1">Uncharacterized protein</fullName>
    </submittedName>
</protein>
<evidence type="ECO:0000313" key="1">
    <source>
        <dbReference type="EMBL" id="ETV99022.1"/>
    </source>
</evidence>
<dbReference type="AlphaFoldDB" id="A0A024U0A0"/>
<name>A0A024U0A0_9STRA</name>
<reference evidence="1" key="1">
    <citation type="submission" date="2013-12" db="EMBL/GenBank/DDBJ databases">
        <title>The Genome Sequence of Aphanomyces invadans NJM9701.</title>
        <authorList>
            <consortium name="The Broad Institute Genomics Platform"/>
            <person name="Russ C."/>
            <person name="Tyler B."/>
            <person name="van West P."/>
            <person name="Dieguez-Uribeondo J."/>
            <person name="Young S.K."/>
            <person name="Zeng Q."/>
            <person name="Gargeya S."/>
            <person name="Fitzgerald M."/>
            <person name="Abouelleil A."/>
            <person name="Alvarado L."/>
            <person name="Chapman S.B."/>
            <person name="Gainer-Dewar J."/>
            <person name="Goldberg J."/>
            <person name="Griggs A."/>
            <person name="Gujja S."/>
            <person name="Hansen M."/>
            <person name="Howarth C."/>
            <person name="Imamovic A."/>
            <person name="Ireland A."/>
            <person name="Larimer J."/>
            <person name="McCowan C."/>
            <person name="Murphy C."/>
            <person name="Pearson M."/>
            <person name="Poon T.W."/>
            <person name="Priest M."/>
            <person name="Roberts A."/>
            <person name="Saif S."/>
            <person name="Shea T."/>
            <person name="Sykes S."/>
            <person name="Wortman J."/>
            <person name="Nusbaum C."/>
            <person name="Birren B."/>
        </authorList>
    </citation>
    <scope>NUCLEOTIDE SEQUENCE [LARGE SCALE GENOMIC DNA]</scope>
    <source>
        <strain evidence="1">NJM9701</strain>
    </source>
</reference>
<gene>
    <name evidence="1" type="ORF">H310_08493</name>
</gene>